<reference evidence="1 2" key="1">
    <citation type="submission" date="2017-06" db="EMBL/GenBank/DDBJ databases">
        <title>Aedes aegypti genome working group (AGWG) sequencing and assembly.</title>
        <authorList>
            <consortium name="Aedes aegypti Genome Working Group (AGWG)"/>
            <person name="Matthews B.J."/>
        </authorList>
    </citation>
    <scope>NUCLEOTIDE SEQUENCE [LARGE SCALE GENOMIC DNA]</scope>
    <source>
        <strain evidence="1 2">LVP_AGWG</strain>
    </source>
</reference>
<sequence>MKNLPLIFLMLCIAVKIHLSESFPQCCPMMCCSCGCGSGQGSSSGFSPPGDDPSDGQADDGLVRKAGKRHRWEKADTIISGVQAVADVGNLVKDVAQAVSSSGDHGS</sequence>
<evidence type="ECO:0000313" key="1">
    <source>
        <dbReference type="EnsemblMetazoa" id="AAEL024891-PA"/>
    </source>
</evidence>
<reference evidence="1" key="2">
    <citation type="submission" date="2020-05" db="UniProtKB">
        <authorList>
            <consortium name="EnsemblMetazoa"/>
        </authorList>
    </citation>
    <scope>IDENTIFICATION</scope>
    <source>
        <strain evidence="1">LVP_AGWG</strain>
    </source>
</reference>
<organism evidence="1 2">
    <name type="scientific">Aedes aegypti</name>
    <name type="common">Yellowfever mosquito</name>
    <name type="synonym">Culex aegypti</name>
    <dbReference type="NCBI Taxonomy" id="7159"/>
    <lineage>
        <taxon>Eukaryota</taxon>
        <taxon>Metazoa</taxon>
        <taxon>Ecdysozoa</taxon>
        <taxon>Arthropoda</taxon>
        <taxon>Hexapoda</taxon>
        <taxon>Insecta</taxon>
        <taxon>Pterygota</taxon>
        <taxon>Neoptera</taxon>
        <taxon>Endopterygota</taxon>
        <taxon>Diptera</taxon>
        <taxon>Nematocera</taxon>
        <taxon>Culicoidea</taxon>
        <taxon>Culicidae</taxon>
        <taxon>Culicinae</taxon>
        <taxon>Aedini</taxon>
        <taxon>Aedes</taxon>
        <taxon>Stegomyia</taxon>
    </lineage>
</organism>
<evidence type="ECO:0000313" key="2">
    <source>
        <dbReference type="Proteomes" id="UP000008820"/>
    </source>
</evidence>
<keyword evidence="2" id="KW-1185">Reference proteome</keyword>
<name>A0A6I8U2Y8_AEDAE</name>
<dbReference type="InParanoid" id="A0A6I8U2Y8"/>
<accession>A0A6I8U2Y8</accession>
<dbReference type="EnsemblMetazoa" id="AAEL024891-RA">
    <property type="protein sequence ID" value="AAEL024891-PA"/>
    <property type="gene ID" value="AAEL024891"/>
</dbReference>
<gene>
    <name evidence="1" type="primary">110674641</name>
</gene>
<dbReference type="Proteomes" id="UP000008820">
    <property type="component" value="Chromosome 1"/>
</dbReference>
<dbReference type="AlphaFoldDB" id="A0A6I8U2Y8"/>
<protein>
    <submittedName>
        <fullName evidence="1">Uncharacterized protein</fullName>
    </submittedName>
</protein>
<proteinExistence type="predicted"/>
<dbReference type="OrthoDB" id="10600899at2759"/>